<sequence>MTLPIETQRTLSDLSSRMHIPEVEILQQAVNEFAEKIRKKQRLMSFAGMLTEDEAEELLQTIRTNRLDKITEFDVGHK</sequence>
<protein>
    <submittedName>
        <fullName evidence="1">Uncharacterized protein</fullName>
    </submittedName>
</protein>
<gene>
    <name evidence="1" type="ORF">U14_01571</name>
</gene>
<dbReference type="EMBL" id="DF820456">
    <property type="protein sequence ID" value="GAK50343.1"/>
    <property type="molecule type" value="Genomic_DNA"/>
</dbReference>
<dbReference type="AlphaFoldDB" id="A0A0S6VSL8"/>
<dbReference type="STRING" id="1499966.U14_01571"/>
<evidence type="ECO:0000313" key="1">
    <source>
        <dbReference type="EMBL" id="GAK50343.1"/>
    </source>
</evidence>
<accession>A0A0S6VSL8</accession>
<dbReference type="Proteomes" id="UP000030700">
    <property type="component" value="Unassembled WGS sequence"/>
</dbReference>
<evidence type="ECO:0000313" key="2">
    <source>
        <dbReference type="Proteomes" id="UP000030700"/>
    </source>
</evidence>
<organism evidence="1">
    <name type="scientific">Candidatus Moduliflexus flocculans</name>
    <dbReference type="NCBI Taxonomy" id="1499966"/>
    <lineage>
        <taxon>Bacteria</taxon>
        <taxon>Candidatus Moduliflexota</taxon>
        <taxon>Candidatus Moduliflexia</taxon>
        <taxon>Candidatus Moduliflexales</taxon>
        <taxon>Candidatus Moduliflexaceae</taxon>
    </lineage>
</organism>
<name>A0A0S6VSL8_9BACT</name>
<keyword evidence="2" id="KW-1185">Reference proteome</keyword>
<reference evidence="1" key="1">
    <citation type="journal article" date="2015" name="PeerJ">
        <title>First genomic representation of candidate bacterial phylum KSB3 points to enhanced environmental sensing as a trigger of wastewater bulking.</title>
        <authorList>
            <person name="Sekiguchi Y."/>
            <person name="Ohashi A."/>
            <person name="Parks D.H."/>
            <person name="Yamauchi T."/>
            <person name="Tyson G.W."/>
            <person name="Hugenholtz P."/>
        </authorList>
    </citation>
    <scope>NUCLEOTIDE SEQUENCE [LARGE SCALE GENOMIC DNA]</scope>
</reference>
<proteinExistence type="predicted"/>
<dbReference type="HOGENOM" id="CLU_2614808_0_0_0"/>